<keyword evidence="2" id="KW-1185">Reference proteome</keyword>
<protein>
    <submittedName>
        <fullName evidence="1">Uncharacterized protein</fullName>
    </submittedName>
</protein>
<evidence type="ECO:0000313" key="1">
    <source>
        <dbReference type="EMBL" id="WIM88098.1"/>
    </source>
</evidence>
<dbReference type="RefSeq" id="WP_285188120.1">
    <property type="nucleotide sequence ID" value="NZ_CP126981.1"/>
</dbReference>
<dbReference type="Proteomes" id="UP001236585">
    <property type="component" value="Chromosome"/>
</dbReference>
<reference evidence="1 2" key="1">
    <citation type="journal article" date="2023" name="Microbiol. Resour. Announc.">
        <title>Complete Genome Sequence of Mycobacterium wuenschmanii, a novel Nontuberculous Mycobacterium Isolated from a captive population of Amazon Milk Frogs.</title>
        <authorList>
            <person name="Hicks J."/>
            <person name="Zeineldin M."/>
            <person name="Ward H."/>
            <person name="Wuenschmann A."/>
            <person name="Camp P."/>
            <person name="Farrell D."/>
            <person name="Lehman K."/>
            <person name="Thacker T."/>
            <person name="Cuthbert E."/>
        </authorList>
    </citation>
    <scope>NUCLEOTIDE SEQUENCE [LARGE SCALE GENOMIC DNA]</scope>
    <source>
        <strain evidence="1 2">Wuenschmanii</strain>
    </source>
</reference>
<name>A0ABY8VWS9_9MYCO</name>
<sequence>MIEHLLEPSLLQVTASVADLRVQSPHVLKKLCGPFGDRRQHHHQFKDSCPPFRIGCPVRDLAQQLVNISISRIDEIGWIHPHNIGAATDIRLTQRAP</sequence>
<accession>A0ABY8VWS9</accession>
<evidence type="ECO:0000313" key="2">
    <source>
        <dbReference type="Proteomes" id="UP001236585"/>
    </source>
</evidence>
<organism evidence="1 2">
    <name type="scientific">Candidatus Mycobacterium wuenschmannii</name>
    <dbReference type="NCBI Taxonomy" id="3027808"/>
    <lineage>
        <taxon>Bacteria</taxon>
        <taxon>Bacillati</taxon>
        <taxon>Actinomycetota</taxon>
        <taxon>Actinomycetes</taxon>
        <taxon>Mycobacteriales</taxon>
        <taxon>Mycobacteriaceae</taxon>
        <taxon>Mycobacterium</taxon>
    </lineage>
</organism>
<gene>
    <name evidence="1" type="ORF">PT015_00770</name>
</gene>
<proteinExistence type="predicted"/>
<dbReference type="EMBL" id="CP126981">
    <property type="protein sequence ID" value="WIM88098.1"/>
    <property type="molecule type" value="Genomic_DNA"/>
</dbReference>